<organism evidence="1 2">
    <name type="scientific">Populus alba</name>
    <name type="common">White poplar</name>
    <dbReference type="NCBI Taxonomy" id="43335"/>
    <lineage>
        <taxon>Eukaryota</taxon>
        <taxon>Viridiplantae</taxon>
        <taxon>Streptophyta</taxon>
        <taxon>Embryophyta</taxon>
        <taxon>Tracheophyta</taxon>
        <taxon>Spermatophyta</taxon>
        <taxon>Magnoliopsida</taxon>
        <taxon>eudicotyledons</taxon>
        <taxon>Gunneridae</taxon>
        <taxon>Pentapetalae</taxon>
        <taxon>rosids</taxon>
        <taxon>fabids</taxon>
        <taxon>Malpighiales</taxon>
        <taxon>Salicaceae</taxon>
        <taxon>Saliceae</taxon>
        <taxon>Populus</taxon>
    </lineage>
</organism>
<accession>A0ACC4BWJ5</accession>
<evidence type="ECO:0000313" key="2">
    <source>
        <dbReference type="Proteomes" id="UP000309997"/>
    </source>
</evidence>
<comment type="caution">
    <text evidence="1">The sequence shown here is derived from an EMBL/GenBank/DDBJ whole genome shotgun (WGS) entry which is preliminary data.</text>
</comment>
<protein>
    <submittedName>
        <fullName evidence="1">Uncharacterized protein</fullName>
    </submittedName>
</protein>
<sequence length="864" mass="98599">MTSWCIAKTFDDHVKHLRVVFETLQDSKLYWETHKVFTFYKESVVFLGYIISSRGRVDEEKIEAIQDWPKPASITDHYLLPKEFVIYTDHEALKYLKGQNKLNQRHAKWVEFMESFPYVIKYKKGQVNVVADALSRRYALISMLNARLMGFEQVKDQYANDSYFANVVAECAKGACDGFFMYEGSPLNTPMDLQILTWWKPSKPMHSMRLSMSLSWTESLVHLEHVMGPCWCFWAGPHQREADSGGLNGHFGEKKTYELLKEHFFLAQYVTGCTQGLYPNPNKSDIFLSGPLGAEREQIINILGFREGELPMKYLGVPLISSRLKAINCKGLVDRITAKVRHWTCRTLSFAGRVQLINSVLFSIQVYWASLFLLPGEVVKNVEQIMRSFLWSGSDMSTTRAKVAWDQMALGMEKVSSTFLVNWVSQLQCIVFGKNGMQGSLQMCLKLRICVHGATKFSPFEVVYDFNPCVPIDLVHIPIDERTSMDRIRKAELMKKLHKKGRFPSKRKSKLMPRADGPFQIIEKVNDNAYKVDLPGDYNVSATFNVKDLTPYLDDDDDSNLRTNHYQPGADDVHHGNYNPSRKAESNMQEGTDGPMTRARAKQLQRAMTNQIAMIEAASKLKISNQFEIGSREEEWGATYSDLGGDESLNEETICAKPLLQRLILKLQGLNQGYKTVDEYHKEMEISMIRANVVEDREATMARFLNGLNRDIANVVELQHYVELKDMVHMATKVERTLRKGHARPTFNSGSSSSWKPNLKREGIVRPRSFSPSRTERPKAKVDVPTDAQGKSETQPKRTRDVKCFKCQGHGHYASECPNKIIMMIRDNGDVESESDSSDCQGMNYQGFIKTRYSLSSLSLSLSL</sequence>
<dbReference type="EMBL" id="RCHU02000008">
    <property type="protein sequence ID" value="KAL3582919.1"/>
    <property type="molecule type" value="Genomic_DNA"/>
</dbReference>
<evidence type="ECO:0000313" key="1">
    <source>
        <dbReference type="EMBL" id="KAL3582919.1"/>
    </source>
</evidence>
<reference evidence="1 2" key="1">
    <citation type="journal article" date="2024" name="Plant Biotechnol. J.">
        <title>Genome and CRISPR/Cas9 system of a widespread forest tree (Populus alba) in the world.</title>
        <authorList>
            <person name="Liu Y.J."/>
            <person name="Jiang P.F."/>
            <person name="Han X.M."/>
            <person name="Li X.Y."/>
            <person name="Wang H.M."/>
            <person name="Wang Y.J."/>
            <person name="Wang X.X."/>
            <person name="Zeng Q.Y."/>
        </authorList>
    </citation>
    <scope>NUCLEOTIDE SEQUENCE [LARGE SCALE GENOMIC DNA]</scope>
    <source>
        <strain evidence="2">cv. PAL-ZL1</strain>
    </source>
</reference>
<gene>
    <name evidence="1" type="ORF">D5086_017251</name>
</gene>
<keyword evidence="2" id="KW-1185">Reference proteome</keyword>
<dbReference type="Proteomes" id="UP000309997">
    <property type="component" value="Unassembled WGS sequence"/>
</dbReference>
<name>A0ACC4BWJ5_POPAL</name>
<proteinExistence type="predicted"/>